<name>A0A6J5MYU8_9CAUD</name>
<sequence>MSKQKNRMEMLVNATNVSIQRIKSGNKDPFYEISNLIELSKEISEMNASDYFMSNEDLPEEKSKQYYYELSNLLQLMLGLFAIEMKEEANKIKKINDILK</sequence>
<gene>
    <name evidence="1" type="ORF">UFOVP597_26</name>
</gene>
<proteinExistence type="predicted"/>
<protein>
    <submittedName>
        <fullName evidence="1">Uncharacterized protein</fullName>
    </submittedName>
</protein>
<dbReference type="EMBL" id="LR796564">
    <property type="protein sequence ID" value="CAB4151612.1"/>
    <property type="molecule type" value="Genomic_DNA"/>
</dbReference>
<accession>A0A6J5MYU8</accession>
<reference evidence="1" key="1">
    <citation type="submission" date="2020-04" db="EMBL/GenBank/DDBJ databases">
        <authorList>
            <person name="Chiriac C."/>
            <person name="Salcher M."/>
            <person name="Ghai R."/>
            <person name="Kavagutti S V."/>
        </authorList>
    </citation>
    <scope>NUCLEOTIDE SEQUENCE</scope>
</reference>
<evidence type="ECO:0000313" key="1">
    <source>
        <dbReference type="EMBL" id="CAB4151612.1"/>
    </source>
</evidence>
<organism evidence="1">
    <name type="scientific">uncultured Caudovirales phage</name>
    <dbReference type="NCBI Taxonomy" id="2100421"/>
    <lineage>
        <taxon>Viruses</taxon>
        <taxon>Duplodnaviria</taxon>
        <taxon>Heunggongvirae</taxon>
        <taxon>Uroviricota</taxon>
        <taxon>Caudoviricetes</taxon>
        <taxon>Peduoviridae</taxon>
        <taxon>Maltschvirus</taxon>
        <taxon>Maltschvirus maltsch</taxon>
    </lineage>
</organism>